<organism evidence="10">
    <name type="scientific">Oceaniferula spumae</name>
    <dbReference type="NCBI Taxonomy" id="2979115"/>
    <lineage>
        <taxon>Bacteria</taxon>
        <taxon>Pseudomonadati</taxon>
        <taxon>Verrucomicrobiota</taxon>
        <taxon>Verrucomicrobiia</taxon>
        <taxon>Verrucomicrobiales</taxon>
        <taxon>Verrucomicrobiaceae</taxon>
        <taxon>Oceaniferula</taxon>
    </lineage>
</organism>
<evidence type="ECO:0000256" key="6">
    <source>
        <dbReference type="SAM" id="Coils"/>
    </source>
</evidence>
<keyword evidence="3" id="KW-0597">Phosphoprotein</keyword>
<dbReference type="InterPro" id="IPR035965">
    <property type="entry name" value="PAS-like_dom_sf"/>
</dbReference>
<dbReference type="SUPFAM" id="SSF47384">
    <property type="entry name" value="Homodimeric domain of signal transducing histidine kinase"/>
    <property type="match status" value="1"/>
</dbReference>
<dbReference type="PANTHER" id="PTHR43304">
    <property type="entry name" value="PHYTOCHROME-LIKE PROTEIN CPH1"/>
    <property type="match status" value="1"/>
</dbReference>
<dbReference type="InterPro" id="IPR052162">
    <property type="entry name" value="Sensor_kinase/Photoreceptor"/>
</dbReference>
<feature type="domain" description="PAC" evidence="9">
    <location>
        <begin position="394"/>
        <end position="445"/>
    </location>
</feature>
<dbReference type="PROSITE" id="PS50112">
    <property type="entry name" value="PAS"/>
    <property type="match status" value="3"/>
</dbReference>
<dbReference type="InterPro" id="IPR013656">
    <property type="entry name" value="PAS_4"/>
</dbReference>
<evidence type="ECO:0000256" key="4">
    <source>
        <dbReference type="ARBA" id="ARBA00022679"/>
    </source>
</evidence>
<evidence type="ECO:0000256" key="1">
    <source>
        <dbReference type="ARBA" id="ARBA00000085"/>
    </source>
</evidence>
<feature type="domain" description="PAS" evidence="8">
    <location>
        <begin position="192"/>
        <end position="228"/>
    </location>
</feature>
<feature type="domain" description="PAS" evidence="8">
    <location>
        <begin position="320"/>
        <end position="368"/>
    </location>
</feature>
<dbReference type="InterPro" id="IPR004358">
    <property type="entry name" value="Sig_transdc_His_kin-like_C"/>
</dbReference>
<dbReference type="EMBL" id="AP026866">
    <property type="protein sequence ID" value="BDS07718.1"/>
    <property type="molecule type" value="Genomic_DNA"/>
</dbReference>
<evidence type="ECO:0000256" key="2">
    <source>
        <dbReference type="ARBA" id="ARBA00012438"/>
    </source>
</evidence>
<dbReference type="AlphaFoldDB" id="A0AAT9FP10"/>
<dbReference type="PROSITE" id="PS50113">
    <property type="entry name" value="PAC"/>
    <property type="match status" value="3"/>
</dbReference>
<keyword evidence="4" id="KW-0808">Transferase</keyword>
<dbReference type="Gene3D" id="3.30.450.20">
    <property type="entry name" value="PAS domain"/>
    <property type="match status" value="3"/>
</dbReference>
<dbReference type="NCBIfam" id="TIGR00229">
    <property type="entry name" value="sensory_box"/>
    <property type="match status" value="3"/>
</dbReference>
<dbReference type="CDD" id="cd00082">
    <property type="entry name" value="HisKA"/>
    <property type="match status" value="1"/>
</dbReference>
<dbReference type="PRINTS" id="PR00344">
    <property type="entry name" value="BCTRLSENSOR"/>
</dbReference>
<reference evidence="10" key="1">
    <citation type="submission" date="2024-07" db="EMBL/GenBank/DDBJ databases">
        <title>Complete genome sequence of Verrucomicrobiaceae bacterium NT6N.</title>
        <authorList>
            <person name="Huang C."/>
            <person name="Takami H."/>
            <person name="Hamasaki K."/>
        </authorList>
    </citation>
    <scope>NUCLEOTIDE SEQUENCE</scope>
    <source>
        <strain evidence="10">NT6N</strain>
    </source>
</reference>
<evidence type="ECO:0000259" key="9">
    <source>
        <dbReference type="PROSITE" id="PS50113"/>
    </source>
</evidence>
<dbReference type="InterPro" id="IPR000700">
    <property type="entry name" value="PAS-assoc_C"/>
</dbReference>
<dbReference type="SUPFAM" id="SSF55874">
    <property type="entry name" value="ATPase domain of HSP90 chaperone/DNA topoisomerase II/histidine kinase"/>
    <property type="match status" value="1"/>
</dbReference>
<evidence type="ECO:0000256" key="3">
    <source>
        <dbReference type="ARBA" id="ARBA00022553"/>
    </source>
</evidence>
<dbReference type="Pfam" id="PF00512">
    <property type="entry name" value="HisKA"/>
    <property type="match status" value="1"/>
</dbReference>
<dbReference type="Pfam" id="PF02518">
    <property type="entry name" value="HATPase_c"/>
    <property type="match status" value="1"/>
</dbReference>
<sequence length="711" mass="79091">MGTAVALLLVVLAVGQEIPSWGRWTCLGLGLAMLMLMVGGTGTVRLELLESRQELRRTRNQRDVIDRYFRALMDSLPAWIYFKDRDSNFLQVNKALADYSGMSAGDMIGKSDAEFLDPENAAKNRQDEIQILATGKGKERFIEKENLSGGGDAWVLTSKLPLIDQKGRTIGTFGVSSNITEMVEAQNALEKERNTLRTLLDSIPDGVYIRGESGEYLVANKALAKFVGAKSPAEVVGKTPYDFFPKEHSAQFLADDKEVMRKKEVVVQNTYKMLNSSGAKRHIITTKVPVKDKDGHVSGVLGINRDVTEQEKAREALRQTEHRMQEIVDNSPSPMYAKSVSGKYLMVNRRFEEIFNLKAKEVVGKTDLEVIGDNKKVKRLQKNDALVIKRGKPLQFDETLDFPDGLRDYVSMKFPMRDLSGAIYAVGGISTDITERKKAERELQDLNLELMQTHENLTNAHAQLIQAEKMESVGRLAAGVAHEVKNPLAMIGMGLELLERRLPDDDTKGKETIARMKRGIDRAKKIVRGLVDYSSDRRLEFRGYDPNKLVREALELVEYQLVKGGISIDFTPGKNLPEVDADQTKIEQVLVNIFINAMHSMGDSGALSISTEQVNMTNVAHDEGSRLRERLREGDEMIRIEVKDTGKGIPEEVLGKLFDPFFTTKSTGKGTGLGLTVSRKIAELHGGELILANRTDGPGAVAVLTLRVKKN</sequence>
<dbReference type="InterPro" id="IPR036890">
    <property type="entry name" value="HATPase_C_sf"/>
</dbReference>
<dbReference type="CDD" id="cd00130">
    <property type="entry name" value="PAS"/>
    <property type="match status" value="3"/>
</dbReference>
<dbReference type="InterPro" id="IPR000014">
    <property type="entry name" value="PAS"/>
</dbReference>
<feature type="domain" description="PAC" evidence="9">
    <location>
        <begin position="136"/>
        <end position="191"/>
    </location>
</feature>
<proteinExistence type="predicted"/>
<dbReference type="PANTHER" id="PTHR43304:SF1">
    <property type="entry name" value="PAC DOMAIN-CONTAINING PROTEIN"/>
    <property type="match status" value="1"/>
</dbReference>
<dbReference type="InterPro" id="IPR005467">
    <property type="entry name" value="His_kinase_dom"/>
</dbReference>
<dbReference type="SMART" id="SM00091">
    <property type="entry name" value="PAS"/>
    <property type="match status" value="3"/>
</dbReference>
<keyword evidence="5" id="KW-0418">Kinase</keyword>
<evidence type="ECO:0000259" key="8">
    <source>
        <dbReference type="PROSITE" id="PS50112"/>
    </source>
</evidence>
<feature type="domain" description="Histidine kinase" evidence="7">
    <location>
        <begin position="479"/>
        <end position="710"/>
    </location>
</feature>
<dbReference type="InterPro" id="IPR036097">
    <property type="entry name" value="HisK_dim/P_sf"/>
</dbReference>
<dbReference type="Gene3D" id="3.30.565.10">
    <property type="entry name" value="Histidine kinase-like ATPase, C-terminal domain"/>
    <property type="match status" value="1"/>
</dbReference>
<dbReference type="Gene3D" id="1.10.287.130">
    <property type="match status" value="1"/>
</dbReference>
<protein>
    <recommendedName>
        <fullName evidence="2">histidine kinase</fullName>
        <ecNumber evidence="2">2.7.13.3</ecNumber>
    </recommendedName>
</protein>
<dbReference type="InterPro" id="IPR003661">
    <property type="entry name" value="HisK_dim/P_dom"/>
</dbReference>
<dbReference type="KEGG" id="osu:NT6N_27580"/>
<dbReference type="Pfam" id="PF08448">
    <property type="entry name" value="PAS_4"/>
    <property type="match status" value="3"/>
</dbReference>
<feature type="coiled-coil region" evidence="6">
    <location>
        <begin position="429"/>
        <end position="463"/>
    </location>
</feature>
<feature type="domain" description="PAS" evidence="8">
    <location>
        <begin position="65"/>
        <end position="135"/>
    </location>
</feature>
<gene>
    <name evidence="10" type="ORF">NT6N_27580</name>
</gene>
<evidence type="ECO:0000313" key="10">
    <source>
        <dbReference type="EMBL" id="BDS07718.1"/>
    </source>
</evidence>
<comment type="catalytic activity">
    <reaction evidence="1">
        <text>ATP + protein L-histidine = ADP + protein N-phospho-L-histidine.</text>
        <dbReference type="EC" id="2.7.13.3"/>
    </reaction>
</comment>
<accession>A0AAT9FP10</accession>
<dbReference type="SMART" id="SM00387">
    <property type="entry name" value="HATPase_c"/>
    <property type="match status" value="1"/>
</dbReference>
<evidence type="ECO:0000256" key="5">
    <source>
        <dbReference type="ARBA" id="ARBA00022777"/>
    </source>
</evidence>
<name>A0AAT9FP10_9BACT</name>
<evidence type="ECO:0000259" key="7">
    <source>
        <dbReference type="PROSITE" id="PS50109"/>
    </source>
</evidence>
<dbReference type="PROSITE" id="PS50109">
    <property type="entry name" value="HIS_KIN"/>
    <property type="match status" value="1"/>
</dbReference>
<dbReference type="InterPro" id="IPR001610">
    <property type="entry name" value="PAC"/>
</dbReference>
<dbReference type="GO" id="GO:0000155">
    <property type="term" value="F:phosphorelay sensor kinase activity"/>
    <property type="evidence" value="ECO:0007669"/>
    <property type="project" value="InterPro"/>
</dbReference>
<dbReference type="SMART" id="SM00388">
    <property type="entry name" value="HisKA"/>
    <property type="match status" value="1"/>
</dbReference>
<dbReference type="SMART" id="SM00086">
    <property type="entry name" value="PAC"/>
    <property type="match status" value="2"/>
</dbReference>
<dbReference type="EC" id="2.7.13.3" evidence="2"/>
<keyword evidence="6" id="KW-0175">Coiled coil</keyword>
<feature type="domain" description="PAC" evidence="9">
    <location>
        <begin position="267"/>
        <end position="319"/>
    </location>
</feature>
<dbReference type="InterPro" id="IPR003594">
    <property type="entry name" value="HATPase_dom"/>
</dbReference>
<dbReference type="SUPFAM" id="SSF55785">
    <property type="entry name" value="PYP-like sensor domain (PAS domain)"/>
    <property type="match status" value="3"/>
</dbReference>